<feature type="region of interest" description="Disordered" evidence="1">
    <location>
        <begin position="18"/>
        <end position="42"/>
    </location>
</feature>
<dbReference type="RefSeq" id="WP_394828898.1">
    <property type="nucleotide sequence ID" value="NZ_CP089984.1"/>
</dbReference>
<accession>A0ABZ2M9S8</accession>
<dbReference type="EMBL" id="CP089984">
    <property type="protein sequence ID" value="WXB19274.1"/>
    <property type="molecule type" value="Genomic_DNA"/>
</dbReference>
<reference evidence="2 3" key="1">
    <citation type="submission" date="2021-12" db="EMBL/GenBank/DDBJ databases">
        <title>Discovery of the Pendulisporaceae a myxobacterial family with distinct sporulation behavior and unique specialized metabolism.</title>
        <authorList>
            <person name="Garcia R."/>
            <person name="Popoff A."/>
            <person name="Bader C.D."/>
            <person name="Loehr J."/>
            <person name="Walesch S."/>
            <person name="Walt C."/>
            <person name="Boldt J."/>
            <person name="Bunk B."/>
            <person name="Haeckl F.J.F.P.J."/>
            <person name="Gunesch A.P."/>
            <person name="Birkelbach J."/>
            <person name="Nuebel U."/>
            <person name="Pietschmann T."/>
            <person name="Bach T."/>
            <person name="Mueller R."/>
        </authorList>
    </citation>
    <scope>NUCLEOTIDE SEQUENCE [LARGE SCALE GENOMIC DNA]</scope>
    <source>
        <strain evidence="2 3">MSr11954</strain>
    </source>
</reference>
<dbReference type="Proteomes" id="UP001370348">
    <property type="component" value="Chromosome"/>
</dbReference>
<protein>
    <recommendedName>
        <fullName evidence="4">Addiction module component</fullName>
    </recommendedName>
</protein>
<feature type="compositionally biased region" description="Basic and acidic residues" evidence="1">
    <location>
        <begin position="33"/>
        <end position="42"/>
    </location>
</feature>
<organism evidence="2 3">
    <name type="scientific">Pendulispora albinea</name>
    <dbReference type="NCBI Taxonomy" id="2741071"/>
    <lineage>
        <taxon>Bacteria</taxon>
        <taxon>Pseudomonadati</taxon>
        <taxon>Myxococcota</taxon>
        <taxon>Myxococcia</taxon>
        <taxon>Myxococcales</taxon>
        <taxon>Sorangiineae</taxon>
        <taxon>Pendulisporaceae</taxon>
        <taxon>Pendulispora</taxon>
    </lineage>
</organism>
<proteinExistence type="predicted"/>
<evidence type="ECO:0008006" key="4">
    <source>
        <dbReference type="Google" id="ProtNLM"/>
    </source>
</evidence>
<keyword evidence="3" id="KW-1185">Reference proteome</keyword>
<evidence type="ECO:0000313" key="3">
    <source>
        <dbReference type="Proteomes" id="UP001370348"/>
    </source>
</evidence>
<sequence length="78" mass="8832">MRARKLLGEVLELPEEQRDEVTRELIASGSPPKPEEGAEEAWGREIERRAIRALKPDWTGRDAADVLADAEVAIRRVR</sequence>
<evidence type="ECO:0000313" key="2">
    <source>
        <dbReference type="EMBL" id="WXB19274.1"/>
    </source>
</evidence>
<gene>
    <name evidence="2" type="ORF">LZC94_18825</name>
</gene>
<evidence type="ECO:0000256" key="1">
    <source>
        <dbReference type="SAM" id="MobiDB-lite"/>
    </source>
</evidence>
<name>A0ABZ2M9S8_9BACT</name>